<dbReference type="PANTHER" id="PTHR44051:SF8">
    <property type="entry name" value="GLUTATHIONE S-TRANSFERASE GSTA"/>
    <property type="match status" value="1"/>
</dbReference>
<dbReference type="CDD" id="cd03188">
    <property type="entry name" value="GST_C_Beta"/>
    <property type="match status" value="1"/>
</dbReference>
<sequence>MDLYFSPMACSMATRIALYEAGAEARFLEVDPPSKTLLQDGSNFYGVNPLGLVPTLRTDDGVILTENAAILQHVAECFPNSPIAAGSGMERSRLQQWLCFIGTELHKSLFQPLLSKKAPSDAKAYALEIGRSKLDYLERHLAGREFLLDRFSVADCYLTTVLNWTMVIPQLDLEQWPAIKAYHAGIRQRPHVMRAVAEEFELFKAEQARHKAAA</sequence>
<evidence type="ECO:0000259" key="2">
    <source>
        <dbReference type="PROSITE" id="PS50405"/>
    </source>
</evidence>
<dbReference type="SFLD" id="SFLDG00358">
    <property type="entry name" value="Main_(cytGST)"/>
    <property type="match status" value="1"/>
</dbReference>
<dbReference type="PROSITE" id="PS50405">
    <property type="entry name" value="GST_CTER"/>
    <property type="match status" value="1"/>
</dbReference>
<dbReference type="PROSITE" id="PS50404">
    <property type="entry name" value="GST_NTER"/>
    <property type="match status" value="1"/>
</dbReference>
<dbReference type="SUPFAM" id="SSF52833">
    <property type="entry name" value="Thioredoxin-like"/>
    <property type="match status" value="1"/>
</dbReference>
<dbReference type="SUPFAM" id="SSF47616">
    <property type="entry name" value="GST C-terminal domain-like"/>
    <property type="match status" value="1"/>
</dbReference>
<dbReference type="Gene3D" id="3.40.30.10">
    <property type="entry name" value="Glutaredoxin"/>
    <property type="match status" value="1"/>
</dbReference>
<dbReference type="EMBL" id="CP036498">
    <property type="protein sequence ID" value="QUS38746.1"/>
    <property type="molecule type" value="Genomic_DNA"/>
</dbReference>
<keyword evidence="4" id="KW-1185">Reference proteome</keyword>
<evidence type="ECO:0000259" key="1">
    <source>
        <dbReference type="PROSITE" id="PS50404"/>
    </source>
</evidence>
<feature type="domain" description="GST C-terminal" evidence="2">
    <location>
        <begin position="87"/>
        <end position="214"/>
    </location>
</feature>
<protein>
    <submittedName>
        <fullName evidence="3">Glutathione S-transferase</fullName>
    </submittedName>
</protein>
<evidence type="ECO:0000313" key="4">
    <source>
        <dbReference type="Proteomes" id="UP000682843"/>
    </source>
</evidence>
<reference evidence="3 4" key="1">
    <citation type="submission" date="2019-02" db="EMBL/GenBank/DDBJ databases">
        <title>Emended description of the genus Rhodopseudomonas and description of Rhodopseudomonas albus sp. nov., a non-phototrophic, heavy-metal-tolerant bacterium isolated from garden soil.</title>
        <authorList>
            <person name="Bao Z."/>
            <person name="Cao W.W."/>
            <person name="Sato Y."/>
            <person name="Nishizawa T."/>
            <person name="Zhao J."/>
            <person name="Guo Y."/>
            <person name="Ohta H."/>
        </authorList>
    </citation>
    <scope>NUCLEOTIDE SEQUENCE [LARGE SCALE GENOMIC DNA]</scope>
    <source>
        <strain evidence="3 4">SK50-23</strain>
    </source>
</reference>
<dbReference type="Pfam" id="PF13409">
    <property type="entry name" value="GST_N_2"/>
    <property type="match status" value="1"/>
</dbReference>
<feature type="domain" description="GST N-terminal" evidence="1">
    <location>
        <begin position="1"/>
        <end position="82"/>
    </location>
</feature>
<dbReference type="Proteomes" id="UP000682843">
    <property type="component" value="Chromosome"/>
</dbReference>
<dbReference type="InterPro" id="IPR036282">
    <property type="entry name" value="Glutathione-S-Trfase_C_sf"/>
</dbReference>
<dbReference type="InterPro" id="IPR010987">
    <property type="entry name" value="Glutathione-S-Trfase_C-like"/>
</dbReference>
<dbReference type="SFLD" id="SFLDS00019">
    <property type="entry name" value="Glutathione_Transferase_(cytos"/>
    <property type="match status" value="1"/>
</dbReference>
<gene>
    <name evidence="3" type="ORF">RPMA_07805</name>
</gene>
<organism evidence="3 4">
    <name type="scientific">Tardiphaga alba</name>
    <dbReference type="NCBI Taxonomy" id="340268"/>
    <lineage>
        <taxon>Bacteria</taxon>
        <taxon>Pseudomonadati</taxon>
        <taxon>Pseudomonadota</taxon>
        <taxon>Alphaproteobacteria</taxon>
        <taxon>Hyphomicrobiales</taxon>
        <taxon>Nitrobacteraceae</taxon>
        <taxon>Tardiphaga</taxon>
    </lineage>
</organism>
<dbReference type="CDD" id="cd03057">
    <property type="entry name" value="GST_N_Beta"/>
    <property type="match status" value="1"/>
</dbReference>
<dbReference type="PANTHER" id="PTHR44051">
    <property type="entry name" value="GLUTATHIONE S-TRANSFERASE-RELATED"/>
    <property type="match status" value="1"/>
</dbReference>
<dbReference type="RefSeq" id="WP_211912285.1">
    <property type="nucleotide sequence ID" value="NZ_CP036498.1"/>
</dbReference>
<accession>A0ABX8A4Y2</accession>
<dbReference type="SFLD" id="SFLDG01150">
    <property type="entry name" value="Main.1:_Beta-like"/>
    <property type="match status" value="1"/>
</dbReference>
<name>A0ABX8A4Y2_9BRAD</name>
<dbReference type="Pfam" id="PF13410">
    <property type="entry name" value="GST_C_2"/>
    <property type="match status" value="1"/>
</dbReference>
<proteinExistence type="predicted"/>
<evidence type="ECO:0000313" key="3">
    <source>
        <dbReference type="EMBL" id="QUS38746.1"/>
    </source>
</evidence>
<dbReference type="Gene3D" id="1.20.1050.10">
    <property type="match status" value="1"/>
</dbReference>
<dbReference type="InterPro" id="IPR036249">
    <property type="entry name" value="Thioredoxin-like_sf"/>
</dbReference>
<dbReference type="InterPro" id="IPR040079">
    <property type="entry name" value="Glutathione_S-Trfase"/>
</dbReference>
<dbReference type="InterPro" id="IPR004045">
    <property type="entry name" value="Glutathione_S-Trfase_N"/>
</dbReference>